<evidence type="ECO:0008006" key="3">
    <source>
        <dbReference type="Google" id="ProtNLM"/>
    </source>
</evidence>
<dbReference type="AlphaFoldDB" id="A0A1F2PL19"/>
<gene>
    <name evidence="1" type="ORF">ACWI_03700</name>
</gene>
<dbReference type="OrthoDB" id="2609750at2"/>
<protein>
    <recommendedName>
        <fullName evidence="3">Tail fiber protein</fullName>
    </recommendedName>
</protein>
<proteinExistence type="predicted"/>
<organism evidence="1 2">
    <name type="scientific">Acetobacterium wieringae</name>
    <dbReference type="NCBI Taxonomy" id="52694"/>
    <lineage>
        <taxon>Bacteria</taxon>
        <taxon>Bacillati</taxon>
        <taxon>Bacillota</taxon>
        <taxon>Clostridia</taxon>
        <taxon>Eubacteriales</taxon>
        <taxon>Eubacteriaceae</taxon>
        <taxon>Acetobacterium</taxon>
    </lineage>
</organism>
<sequence length="406" mass="41932">MAIPYVNNIDLGGNEIQNVRAQNLATPPTPSGTGQFYYNSVGNTMLFWNGTDFIDMGQVLTGVDIVALINACASLIDADNINSLTAAKISDFNTQVRTNALNLLTAPTADLSINSHKLTNVTDPVSAQDAATKNYVDAARSGLTIKDPVRVASTANVAIATGTLLTIDGVTLVAGDRVLLKNQTAGAENGIYVAGTGAWSRASDANISAEVIAGMAVWVNEGTANSDSRWVLTTNNSITLGTTALTFTKDFQAADIVAGAGMTKSGNQLDVVGVFNRILINADSIDISPNYIGQNTITTLGTIATGVWNGSIIPLLYGGTGASTAVGARTNLGATGKYSAAVGDGSATSIVVTHNLNTQNVTVTLRETASPYNVVMTDVQITSVNTITLIFATAPTSGKYTVTVVG</sequence>
<comment type="caution">
    <text evidence="1">The sequence shown here is derived from an EMBL/GenBank/DDBJ whole genome shotgun (WGS) entry which is preliminary data.</text>
</comment>
<evidence type="ECO:0000313" key="1">
    <source>
        <dbReference type="EMBL" id="OFV72120.1"/>
    </source>
</evidence>
<name>A0A1F2PL19_9FIRM</name>
<dbReference type="Proteomes" id="UP000176244">
    <property type="component" value="Unassembled WGS sequence"/>
</dbReference>
<dbReference type="EMBL" id="LKEU01000012">
    <property type="protein sequence ID" value="OFV72120.1"/>
    <property type="molecule type" value="Genomic_DNA"/>
</dbReference>
<dbReference type="STRING" id="52694.ACWI_03700"/>
<dbReference type="RefSeq" id="WP_070369739.1">
    <property type="nucleotide sequence ID" value="NZ_LKEU01000012.1"/>
</dbReference>
<accession>A0A1F2PL19</accession>
<evidence type="ECO:0000313" key="2">
    <source>
        <dbReference type="Proteomes" id="UP000176244"/>
    </source>
</evidence>
<reference evidence="1 2" key="1">
    <citation type="submission" date="2015-09" db="EMBL/GenBank/DDBJ databases">
        <title>Genome sequence of Acetobacterium wieringae DSM 1911.</title>
        <authorList>
            <person name="Poehlein A."/>
            <person name="Bengelsdorf F.R."/>
            <person name="Schiel-Bengelsdorf B."/>
            <person name="Duerre P."/>
            <person name="Daniel R."/>
        </authorList>
    </citation>
    <scope>NUCLEOTIDE SEQUENCE [LARGE SCALE GENOMIC DNA]</scope>
    <source>
        <strain evidence="1 2">DSM 1911</strain>
    </source>
</reference>